<protein>
    <submittedName>
        <fullName evidence="2">Uncharacterized protein</fullName>
    </submittedName>
</protein>
<evidence type="ECO:0000256" key="1">
    <source>
        <dbReference type="SAM" id="Phobius"/>
    </source>
</evidence>
<keyword evidence="1" id="KW-0812">Transmembrane</keyword>
<dbReference type="EMBL" id="MDYP01000003">
    <property type="protein sequence ID" value="OQE10757.1"/>
    <property type="molecule type" value="Genomic_DNA"/>
</dbReference>
<evidence type="ECO:0000313" key="3">
    <source>
        <dbReference type="Proteomes" id="UP000191518"/>
    </source>
</evidence>
<comment type="caution">
    <text evidence="2">The sequence shown here is derived from an EMBL/GenBank/DDBJ whole genome shotgun (WGS) entry which is preliminary data.</text>
</comment>
<proteinExistence type="predicted"/>
<keyword evidence="1" id="KW-1133">Transmembrane helix</keyword>
<dbReference type="AlphaFoldDB" id="A0A1V6S9Q1"/>
<reference evidence="3" key="1">
    <citation type="journal article" date="2017" name="Nat. Microbiol.">
        <title>Global analysis of biosynthetic gene clusters reveals vast potential of secondary metabolite production in Penicillium species.</title>
        <authorList>
            <person name="Nielsen J.C."/>
            <person name="Grijseels S."/>
            <person name="Prigent S."/>
            <person name="Ji B."/>
            <person name="Dainat J."/>
            <person name="Nielsen K.F."/>
            <person name="Frisvad J.C."/>
            <person name="Workman M."/>
            <person name="Nielsen J."/>
        </authorList>
    </citation>
    <scope>NUCLEOTIDE SEQUENCE [LARGE SCALE GENOMIC DNA]</scope>
    <source>
        <strain evidence="3">IBT 29486</strain>
    </source>
</reference>
<sequence length="104" mass="11810">MFYNKQIRFFLIQAALIPSIFLAVYKHNPAAFEWLRDIDIARHLLNEYAVYGTAAGHYSSMINGLFETVIASTEDEAWSPTHQSNVLNSLCDQFLRSIPDGVSQ</sequence>
<accession>A0A1V6S9Q1</accession>
<organism evidence="2 3">
    <name type="scientific">Penicillium vulpinum</name>
    <dbReference type="NCBI Taxonomy" id="29845"/>
    <lineage>
        <taxon>Eukaryota</taxon>
        <taxon>Fungi</taxon>
        <taxon>Dikarya</taxon>
        <taxon>Ascomycota</taxon>
        <taxon>Pezizomycotina</taxon>
        <taxon>Eurotiomycetes</taxon>
        <taxon>Eurotiomycetidae</taxon>
        <taxon>Eurotiales</taxon>
        <taxon>Aspergillaceae</taxon>
        <taxon>Penicillium</taxon>
    </lineage>
</organism>
<dbReference type="Proteomes" id="UP000191518">
    <property type="component" value="Unassembled WGS sequence"/>
</dbReference>
<evidence type="ECO:0000313" key="2">
    <source>
        <dbReference type="EMBL" id="OQE10757.1"/>
    </source>
</evidence>
<gene>
    <name evidence="2" type="ORF">PENVUL_c003G08004</name>
</gene>
<name>A0A1V6S9Q1_9EURO</name>
<keyword evidence="1" id="KW-0472">Membrane</keyword>
<feature type="transmembrane region" description="Helical" evidence="1">
    <location>
        <begin position="6"/>
        <end position="25"/>
    </location>
</feature>
<keyword evidence="3" id="KW-1185">Reference proteome</keyword>